<reference evidence="15" key="1">
    <citation type="submission" date="2014-09" db="EMBL/GenBank/DDBJ databases">
        <authorList>
            <person name="Gomez-Valero L."/>
        </authorList>
    </citation>
    <scope>NUCLEOTIDE SEQUENCE [LARGE SCALE GENOMIC DNA]</scope>
    <source>
        <strain evidence="15">ATCC700992</strain>
    </source>
</reference>
<dbReference type="InterPro" id="IPR022278">
    <property type="entry name" value="Pser_aminoTfrase"/>
</dbReference>
<comment type="pathway">
    <text evidence="1 12">Cofactor biosynthesis; pyridoxine 5'-phosphate biosynthesis; pyridoxine 5'-phosphate from D-erythrose 4-phosphate: step 3/5.</text>
</comment>
<dbReference type="GO" id="GO:0008615">
    <property type="term" value="P:pyridoxine biosynthetic process"/>
    <property type="evidence" value="ECO:0007669"/>
    <property type="project" value="UniProtKB-UniRule"/>
</dbReference>
<dbReference type="GO" id="GO:0006564">
    <property type="term" value="P:L-serine biosynthetic process"/>
    <property type="evidence" value="ECO:0007669"/>
    <property type="project" value="UniProtKB-UniRule"/>
</dbReference>
<dbReference type="KEGG" id="lfa:LFA_3554"/>
<name>A0A098GA46_9GAMM</name>
<evidence type="ECO:0000256" key="6">
    <source>
        <dbReference type="ARBA" id="ARBA00022679"/>
    </source>
</evidence>
<dbReference type="STRING" id="1212491.LFA_3554"/>
<keyword evidence="5 12" id="KW-0028">Amino-acid biosynthesis</keyword>
<comment type="pathway">
    <text evidence="2 12">Amino-acid biosynthesis; L-serine biosynthesis; L-serine from 3-phospho-D-glycerate: step 2/3.</text>
</comment>
<dbReference type="FunFam" id="3.40.640.10:FF:000010">
    <property type="entry name" value="Phosphoserine aminotransferase"/>
    <property type="match status" value="1"/>
</dbReference>
<keyword evidence="15" id="KW-1185">Reference proteome</keyword>
<feature type="binding site" evidence="12">
    <location>
        <position position="173"/>
    </location>
    <ligand>
        <name>pyridoxal 5'-phosphate</name>
        <dbReference type="ChEBI" id="CHEBI:597326"/>
    </ligand>
</feature>
<sequence>MRKRPINFNAGPAAIPEVVLKTIGNELLNWHDTGVSILELGHRTTEFSALGEKLEASVRRILKVPDEFGVLFLPGGAQVQFAMATMNLVRGFSHANYVETGYWSTMAINEARKYIDVHLAASGAKQNFTTIPEVSTWDIQQNAAFLHFTDNETIGGVEFPFVPEIDGMVLVSDMSSNIFSRAIDFSRLGCIYACAQKNLGIAGMSLVMVRRDLFDRALPETPVVFHYATQDKNHSLAATPPTFAFYVASLILDWLEDKGGVAVMATRSEQKSQLLYQYIDESNVYHNAVMPQYRSRLNVPFTLTDSEQEPSFFKAAEQQGLLYLQGHRSVGGARASLYNAISLHDVKRLIEFLRFFAAP</sequence>
<dbReference type="UniPathway" id="UPA00135">
    <property type="reaction ID" value="UER00197"/>
</dbReference>
<dbReference type="PANTHER" id="PTHR43247:SF1">
    <property type="entry name" value="PHOSPHOSERINE AMINOTRANSFERASE"/>
    <property type="match status" value="1"/>
</dbReference>
<dbReference type="HAMAP" id="MF_00160">
    <property type="entry name" value="SerC_aminotrans_5"/>
    <property type="match status" value="1"/>
</dbReference>
<evidence type="ECO:0000313" key="14">
    <source>
        <dbReference type="EMBL" id="CEG58885.1"/>
    </source>
</evidence>
<dbReference type="HOGENOM" id="CLU_034866_0_2_6"/>
<comment type="similarity">
    <text evidence="3 12">Belongs to the class-V pyridoxal-phosphate-dependent aminotransferase family. SerC subfamily.</text>
</comment>
<dbReference type="GO" id="GO:0030170">
    <property type="term" value="F:pyridoxal phosphate binding"/>
    <property type="evidence" value="ECO:0007669"/>
    <property type="project" value="UniProtKB-UniRule"/>
</dbReference>
<evidence type="ECO:0000256" key="9">
    <source>
        <dbReference type="ARBA" id="ARBA00023299"/>
    </source>
</evidence>
<dbReference type="Gene3D" id="3.40.640.10">
    <property type="entry name" value="Type I PLP-dependent aspartate aminotransferase-like (Major domain)"/>
    <property type="match status" value="1"/>
</dbReference>
<feature type="modified residue" description="N6-(pyridoxal phosphate)lysine" evidence="12">
    <location>
        <position position="197"/>
    </location>
</feature>
<keyword evidence="9 12" id="KW-0718">Serine biosynthesis</keyword>
<dbReference type="NCBIfam" id="NF003764">
    <property type="entry name" value="PRK05355.1"/>
    <property type="match status" value="1"/>
</dbReference>
<evidence type="ECO:0000256" key="8">
    <source>
        <dbReference type="ARBA" id="ARBA00023096"/>
    </source>
</evidence>
<evidence type="ECO:0000256" key="11">
    <source>
        <dbReference type="ARBA" id="ARBA00049007"/>
    </source>
</evidence>
<comment type="subunit">
    <text evidence="12">Homodimer.</text>
</comment>
<evidence type="ECO:0000256" key="10">
    <source>
        <dbReference type="ARBA" id="ARBA00047630"/>
    </source>
</evidence>
<feature type="binding site" evidence="12">
    <location>
        <position position="196"/>
    </location>
    <ligand>
        <name>pyridoxal 5'-phosphate</name>
        <dbReference type="ChEBI" id="CHEBI:597326"/>
    </ligand>
</feature>
<dbReference type="Gene3D" id="3.90.1150.10">
    <property type="entry name" value="Aspartate Aminotransferase, domain 1"/>
    <property type="match status" value="1"/>
</dbReference>
<keyword evidence="7 12" id="KW-0663">Pyridoxal phosphate</keyword>
<dbReference type="Proteomes" id="UP000032430">
    <property type="component" value="Chromosome I"/>
</dbReference>
<comment type="subcellular location">
    <subcellularLocation>
        <location evidence="12">Cytoplasm</location>
    </subcellularLocation>
</comment>
<feature type="domain" description="Aminotransferase class V" evidence="13">
    <location>
        <begin position="7"/>
        <end position="349"/>
    </location>
</feature>
<dbReference type="EMBL" id="LN614827">
    <property type="protein sequence ID" value="CEG58885.1"/>
    <property type="molecule type" value="Genomic_DNA"/>
</dbReference>
<evidence type="ECO:0000256" key="7">
    <source>
        <dbReference type="ARBA" id="ARBA00022898"/>
    </source>
</evidence>
<proteinExistence type="inferred from homology"/>
<comment type="catalytic activity">
    <reaction evidence="11 12">
        <text>O-phospho-L-serine + 2-oxoglutarate = 3-phosphooxypyruvate + L-glutamate</text>
        <dbReference type="Rhea" id="RHEA:14329"/>
        <dbReference type="ChEBI" id="CHEBI:16810"/>
        <dbReference type="ChEBI" id="CHEBI:18110"/>
        <dbReference type="ChEBI" id="CHEBI:29985"/>
        <dbReference type="ChEBI" id="CHEBI:57524"/>
        <dbReference type="EC" id="2.6.1.52"/>
    </reaction>
</comment>
<dbReference type="InterPro" id="IPR015424">
    <property type="entry name" value="PyrdxlP-dep_Trfase"/>
</dbReference>
<dbReference type="PANTHER" id="PTHR43247">
    <property type="entry name" value="PHOSPHOSERINE AMINOTRANSFERASE"/>
    <property type="match status" value="1"/>
</dbReference>
<dbReference type="InterPro" id="IPR015422">
    <property type="entry name" value="PyrdxlP-dep_Trfase_small"/>
</dbReference>
<dbReference type="InterPro" id="IPR015421">
    <property type="entry name" value="PyrdxlP-dep_Trfase_major"/>
</dbReference>
<organism evidence="14 15">
    <name type="scientific">Legionella fallonii LLAP-10</name>
    <dbReference type="NCBI Taxonomy" id="1212491"/>
    <lineage>
        <taxon>Bacteria</taxon>
        <taxon>Pseudomonadati</taxon>
        <taxon>Pseudomonadota</taxon>
        <taxon>Gammaproteobacteria</taxon>
        <taxon>Legionellales</taxon>
        <taxon>Legionellaceae</taxon>
        <taxon>Legionella</taxon>
    </lineage>
</organism>
<dbReference type="UniPathway" id="UPA00244">
    <property type="reaction ID" value="UER00311"/>
</dbReference>
<dbReference type="GO" id="GO:0005737">
    <property type="term" value="C:cytoplasm"/>
    <property type="evidence" value="ECO:0007669"/>
    <property type="project" value="UniProtKB-SubCell"/>
</dbReference>
<dbReference type="EC" id="2.6.1.52" evidence="12"/>
<comment type="cofactor">
    <cofactor evidence="12">
        <name>pyridoxal 5'-phosphate</name>
        <dbReference type="ChEBI" id="CHEBI:597326"/>
    </cofactor>
    <text evidence="12">Binds 1 pyridoxal phosphate per subunit.</text>
</comment>
<dbReference type="SUPFAM" id="SSF53383">
    <property type="entry name" value="PLP-dependent transferases"/>
    <property type="match status" value="1"/>
</dbReference>
<dbReference type="FunFam" id="3.90.1150.10:FF:000006">
    <property type="entry name" value="Phosphoserine aminotransferase"/>
    <property type="match status" value="1"/>
</dbReference>
<evidence type="ECO:0000256" key="2">
    <source>
        <dbReference type="ARBA" id="ARBA00005099"/>
    </source>
</evidence>
<gene>
    <name evidence="12 14" type="primary">serC</name>
    <name evidence="14" type="ORF">LFA_3554</name>
</gene>
<dbReference type="GO" id="GO:0004648">
    <property type="term" value="F:O-phospho-L-serine:2-oxoglutarate aminotransferase activity"/>
    <property type="evidence" value="ECO:0007669"/>
    <property type="project" value="UniProtKB-UniRule"/>
</dbReference>
<feature type="binding site" evidence="12">
    <location>
        <position position="43"/>
    </location>
    <ligand>
        <name>L-glutamate</name>
        <dbReference type="ChEBI" id="CHEBI:29985"/>
    </ligand>
</feature>
<evidence type="ECO:0000256" key="1">
    <source>
        <dbReference type="ARBA" id="ARBA00004915"/>
    </source>
</evidence>
<dbReference type="PROSITE" id="PS00595">
    <property type="entry name" value="AA_TRANSFER_CLASS_5"/>
    <property type="match status" value="1"/>
</dbReference>
<keyword evidence="4 12" id="KW-0032">Aminotransferase</keyword>
<evidence type="ECO:0000259" key="13">
    <source>
        <dbReference type="Pfam" id="PF00266"/>
    </source>
</evidence>
<dbReference type="OrthoDB" id="9809412at2"/>
<dbReference type="RefSeq" id="WP_045097114.1">
    <property type="nucleotide sequence ID" value="NZ_LN614827.1"/>
</dbReference>
<keyword evidence="8 12" id="KW-0664">Pyridoxine biosynthesis</keyword>
<evidence type="ECO:0000313" key="15">
    <source>
        <dbReference type="Proteomes" id="UP000032430"/>
    </source>
</evidence>
<evidence type="ECO:0000256" key="12">
    <source>
        <dbReference type="HAMAP-Rule" id="MF_00160"/>
    </source>
</evidence>
<keyword evidence="6 12" id="KW-0808">Transferase</keyword>
<keyword evidence="12" id="KW-0963">Cytoplasm</keyword>
<dbReference type="InterPro" id="IPR020578">
    <property type="entry name" value="Aminotrans_V_PyrdxlP_BS"/>
</dbReference>
<protein>
    <recommendedName>
        <fullName evidence="12">Phosphoserine aminotransferase</fullName>
        <ecNumber evidence="12">2.6.1.52</ecNumber>
    </recommendedName>
    <alternativeName>
        <fullName evidence="12">Phosphohydroxythreonine aminotransferase</fullName>
        <shortName evidence="12">PSAT</shortName>
    </alternativeName>
</protein>
<dbReference type="PIRSF" id="PIRSF000525">
    <property type="entry name" value="SerC"/>
    <property type="match status" value="1"/>
</dbReference>
<comment type="function">
    <text evidence="12">Catalyzes the reversible conversion of 3-phosphohydroxypyruvate to phosphoserine and of 3-hydroxy-2-oxo-4-phosphonooxybutanoate to phosphohydroxythreonine.</text>
</comment>
<evidence type="ECO:0000256" key="5">
    <source>
        <dbReference type="ARBA" id="ARBA00022605"/>
    </source>
</evidence>
<evidence type="ECO:0000256" key="4">
    <source>
        <dbReference type="ARBA" id="ARBA00022576"/>
    </source>
</evidence>
<feature type="binding site" evidence="12">
    <location>
        <position position="153"/>
    </location>
    <ligand>
        <name>pyridoxal 5'-phosphate</name>
        <dbReference type="ChEBI" id="CHEBI:597326"/>
    </ligand>
</feature>
<accession>A0A098GA46</accession>
<comment type="caution">
    <text evidence="12">Lacks conserved residue(s) required for the propagation of feature annotation.</text>
</comment>
<dbReference type="InterPro" id="IPR000192">
    <property type="entry name" value="Aminotrans_V_dom"/>
</dbReference>
<dbReference type="AlphaFoldDB" id="A0A098GA46"/>
<evidence type="ECO:0000256" key="3">
    <source>
        <dbReference type="ARBA" id="ARBA00006904"/>
    </source>
</evidence>
<comment type="catalytic activity">
    <reaction evidence="10 12">
        <text>4-(phosphooxy)-L-threonine + 2-oxoglutarate = (R)-3-hydroxy-2-oxo-4-phosphooxybutanoate + L-glutamate</text>
        <dbReference type="Rhea" id="RHEA:16573"/>
        <dbReference type="ChEBI" id="CHEBI:16810"/>
        <dbReference type="ChEBI" id="CHEBI:29985"/>
        <dbReference type="ChEBI" id="CHEBI:58452"/>
        <dbReference type="ChEBI" id="CHEBI:58538"/>
        <dbReference type="EC" id="2.6.1.52"/>
    </reaction>
</comment>
<feature type="binding site" evidence="12">
    <location>
        <position position="103"/>
    </location>
    <ligand>
        <name>pyridoxal 5'-phosphate</name>
        <dbReference type="ChEBI" id="CHEBI:597326"/>
    </ligand>
</feature>
<dbReference type="Pfam" id="PF00266">
    <property type="entry name" value="Aminotran_5"/>
    <property type="match status" value="1"/>
</dbReference>